<reference evidence="2" key="1">
    <citation type="journal article" date="2014" name="Int. J. Syst. Evol. Microbiol.">
        <title>Complete genome sequence of Corynebacterium casei LMG S-19264T (=DSM 44701T), isolated from a smear-ripened cheese.</title>
        <authorList>
            <consortium name="US DOE Joint Genome Institute (JGI-PGF)"/>
            <person name="Walter F."/>
            <person name="Albersmeier A."/>
            <person name="Kalinowski J."/>
            <person name="Ruckert C."/>
        </authorList>
    </citation>
    <scope>NUCLEOTIDE SEQUENCE</scope>
    <source>
        <strain evidence="2">JCM 4654</strain>
    </source>
</reference>
<proteinExistence type="predicted"/>
<organism evidence="2 3">
    <name type="scientific">Streptomyces naganishii JCM 4654</name>
    <dbReference type="NCBI Taxonomy" id="1306179"/>
    <lineage>
        <taxon>Bacteria</taxon>
        <taxon>Bacillati</taxon>
        <taxon>Actinomycetota</taxon>
        <taxon>Actinomycetes</taxon>
        <taxon>Kitasatosporales</taxon>
        <taxon>Streptomycetaceae</taxon>
        <taxon>Streptomyces</taxon>
    </lineage>
</organism>
<keyword evidence="3" id="KW-1185">Reference proteome</keyword>
<dbReference type="AlphaFoldDB" id="A0A919CTX4"/>
<dbReference type="EMBL" id="BMVF01000003">
    <property type="protein sequence ID" value="GHD86120.1"/>
    <property type="molecule type" value="Genomic_DNA"/>
</dbReference>
<evidence type="ECO:0000313" key="2">
    <source>
        <dbReference type="EMBL" id="GHD86120.1"/>
    </source>
</evidence>
<comment type="caution">
    <text evidence="2">The sequence shown here is derived from an EMBL/GenBank/DDBJ whole genome shotgun (WGS) entry which is preliminary data.</text>
</comment>
<reference evidence="2" key="2">
    <citation type="submission" date="2020-09" db="EMBL/GenBank/DDBJ databases">
        <authorList>
            <person name="Sun Q."/>
            <person name="Ohkuma M."/>
        </authorList>
    </citation>
    <scope>NUCLEOTIDE SEQUENCE</scope>
    <source>
        <strain evidence="2">JCM 4654</strain>
    </source>
</reference>
<name>A0A919CTX4_9ACTN</name>
<dbReference type="Proteomes" id="UP000608955">
    <property type="component" value="Unassembled WGS sequence"/>
</dbReference>
<evidence type="ECO:0000313" key="3">
    <source>
        <dbReference type="Proteomes" id="UP000608955"/>
    </source>
</evidence>
<evidence type="ECO:0000256" key="1">
    <source>
        <dbReference type="SAM" id="MobiDB-lite"/>
    </source>
</evidence>
<accession>A0A919CTX4</accession>
<sequence>MNTESKVLRVHEQARNAFLRLDAEEPGRAEEELRAVETAIGELSGCSRPVGPVRRGAPRARQRGADGNSRGPGCTRAGA</sequence>
<feature type="region of interest" description="Disordered" evidence="1">
    <location>
        <begin position="44"/>
        <end position="79"/>
    </location>
</feature>
<gene>
    <name evidence="2" type="ORF">GCM10010508_12910</name>
</gene>
<protein>
    <submittedName>
        <fullName evidence="2">Uncharacterized protein</fullName>
    </submittedName>
</protein>